<proteinExistence type="predicted"/>
<accession>A0AAV4TX82</accession>
<reference evidence="1 2" key="1">
    <citation type="submission" date="2021-06" db="EMBL/GenBank/DDBJ databases">
        <title>Caerostris darwini draft genome.</title>
        <authorList>
            <person name="Kono N."/>
            <person name="Arakawa K."/>
        </authorList>
    </citation>
    <scope>NUCLEOTIDE SEQUENCE [LARGE SCALE GENOMIC DNA]</scope>
</reference>
<evidence type="ECO:0000313" key="2">
    <source>
        <dbReference type="Proteomes" id="UP001054837"/>
    </source>
</evidence>
<sequence length="129" mass="14542">MLTIGNNRRTPGIIILPFEDDHPTTDLRNWGTKGVEDGCSSLHRMDRMQIPHSNLSHKLPENELAREAADFQELMEMFDVMECLMVLSGVALVIEYSFSLSGQMPSFLYLSILLSGLGVHWTEIELPGH</sequence>
<evidence type="ECO:0000313" key="1">
    <source>
        <dbReference type="EMBL" id="GIY50905.1"/>
    </source>
</evidence>
<dbReference type="Proteomes" id="UP001054837">
    <property type="component" value="Unassembled WGS sequence"/>
</dbReference>
<dbReference type="AlphaFoldDB" id="A0AAV4TX82"/>
<protein>
    <submittedName>
        <fullName evidence="1">Uncharacterized protein</fullName>
    </submittedName>
</protein>
<name>A0AAV4TX82_9ARAC</name>
<keyword evidence="2" id="KW-1185">Reference proteome</keyword>
<dbReference type="EMBL" id="BPLQ01010473">
    <property type="protein sequence ID" value="GIY50905.1"/>
    <property type="molecule type" value="Genomic_DNA"/>
</dbReference>
<comment type="caution">
    <text evidence="1">The sequence shown here is derived from an EMBL/GenBank/DDBJ whole genome shotgun (WGS) entry which is preliminary data.</text>
</comment>
<organism evidence="1 2">
    <name type="scientific">Caerostris darwini</name>
    <dbReference type="NCBI Taxonomy" id="1538125"/>
    <lineage>
        <taxon>Eukaryota</taxon>
        <taxon>Metazoa</taxon>
        <taxon>Ecdysozoa</taxon>
        <taxon>Arthropoda</taxon>
        <taxon>Chelicerata</taxon>
        <taxon>Arachnida</taxon>
        <taxon>Araneae</taxon>
        <taxon>Araneomorphae</taxon>
        <taxon>Entelegynae</taxon>
        <taxon>Araneoidea</taxon>
        <taxon>Araneidae</taxon>
        <taxon>Caerostris</taxon>
    </lineage>
</organism>
<gene>
    <name evidence="1" type="ORF">CDAR_23771</name>
</gene>